<name>Q47LR4_THEFY</name>
<feature type="transmembrane region" description="Helical" evidence="2">
    <location>
        <begin position="178"/>
        <end position="199"/>
    </location>
</feature>
<dbReference type="EMBL" id="CP000088">
    <property type="protein sequence ID" value="AAZ56608.1"/>
    <property type="molecule type" value="Genomic_DNA"/>
</dbReference>
<sequence length="492" mass="51156">MSVPPRTSKRRQPAGGGRPGRRPHRPGSRPATSRPVGASAQARPLYASGGVGAASAAAIGLAMLTTLTLVGWIAAPPTTFGDDIVDVFRIAVRMWLVGHHVELVTPDGRMGLFPIGLLVLPGLLLYHSGSRLVRACGLVRLRHAAQAALALASPYAAIAGTLALIGRDDTVQPSMLQALVTGFLLAFLAGGLGALRQLLKERRIPWRGVLAFLPLRLRAVVSGLFSASAVLAATGAALFFSGLAAGFPEAVETTRGLAPGVVGGVLLFVIQLLYLPNAVIFGVAYAAGPGFAFGADTVVAPTGVALGPLPELPMLAALPDNGPAPALSLVTLLAPFAAGAVGGWRSLHGAPVPVNEAAPLWGFICGIGTGVVWGGLSALARGPLGADRLAEIGSSPWQVGVVVALEVGVSAAIAAWVVNWRQLRDTFDGVETARPASTPARKGEEDREAASRTLRLPRPQWRSLRRRFRDDDADELYGITYEADTGFDRETD</sequence>
<evidence type="ECO:0000256" key="2">
    <source>
        <dbReference type="SAM" id="Phobius"/>
    </source>
</evidence>
<organism evidence="3">
    <name type="scientific">Thermobifida fusca (strain YX)</name>
    <dbReference type="NCBI Taxonomy" id="269800"/>
    <lineage>
        <taxon>Bacteria</taxon>
        <taxon>Bacillati</taxon>
        <taxon>Actinomycetota</taxon>
        <taxon>Actinomycetes</taxon>
        <taxon>Streptosporangiales</taxon>
        <taxon>Nocardiopsidaceae</taxon>
        <taxon>Thermobifida</taxon>
    </lineage>
</organism>
<reference evidence="3" key="1">
    <citation type="submission" date="2005-07" db="EMBL/GenBank/DDBJ databases">
        <title>Complete sequence of Thermobifida fusca YX.</title>
        <authorList>
            <consortium name="US DOE Joint Genome Institute"/>
            <person name="Copeland A."/>
            <person name="Lucas S."/>
            <person name="Lapidus A."/>
            <person name="Barry K."/>
            <person name="Detter J.C."/>
            <person name="Glavina T."/>
            <person name="Hammon N."/>
            <person name="Israni S."/>
            <person name="Pitluck S."/>
            <person name="Di Bartolo G."/>
            <person name="Chain P."/>
            <person name="Schmutz J."/>
            <person name="Larimer F."/>
            <person name="Land M."/>
            <person name="Lykidis A."/>
            <person name="Richardson P."/>
        </authorList>
    </citation>
    <scope>NUCLEOTIDE SEQUENCE</scope>
    <source>
        <strain evidence="3">YX</strain>
    </source>
</reference>
<evidence type="ECO:0000313" key="3">
    <source>
        <dbReference type="EMBL" id="AAZ56608.1"/>
    </source>
</evidence>
<dbReference type="KEGG" id="tfu:Tfu_2575"/>
<feature type="transmembrane region" description="Helical" evidence="2">
    <location>
        <begin position="282"/>
        <end position="306"/>
    </location>
</feature>
<feature type="transmembrane region" description="Helical" evidence="2">
    <location>
        <begin position="220"/>
        <end position="245"/>
    </location>
</feature>
<feature type="transmembrane region" description="Helical" evidence="2">
    <location>
        <begin position="359"/>
        <end position="379"/>
    </location>
</feature>
<keyword evidence="2" id="KW-0472">Membrane</keyword>
<proteinExistence type="predicted"/>
<dbReference type="STRING" id="269800.Tfu_2575"/>
<evidence type="ECO:0008006" key="4">
    <source>
        <dbReference type="Google" id="ProtNLM"/>
    </source>
</evidence>
<feature type="compositionally biased region" description="Basic and acidic residues" evidence="1">
    <location>
        <begin position="441"/>
        <end position="450"/>
    </location>
</feature>
<feature type="region of interest" description="Disordered" evidence="1">
    <location>
        <begin position="1"/>
        <end position="39"/>
    </location>
</feature>
<feature type="transmembrane region" description="Helical" evidence="2">
    <location>
        <begin position="51"/>
        <end position="75"/>
    </location>
</feature>
<dbReference type="Pfam" id="PF19877">
    <property type="entry name" value="DUF6350"/>
    <property type="match status" value="1"/>
</dbReference>
<dbReference type="InterPro" id="IPR045931">
    <property type="entry name" value="DUF6350"/>
</dbReference>
<gene>
    <name evidence="3" type="ordered locus">Tfu_2575</name>
</gene>
<feature type="transmembrane region" description="Helical" evidence="2">
    <location>
        <begin position="326"/>
        <end position="347"/>
    </location>
</feature>
<feature type="transmembrane region" description="Helical" evidence="2">
    <location>
        <begin position="399"/>
        <end position="418"/>
    </location>
</feature>
<dbReference type="eggNOG" id="COG3266">
    <property type="taxonomic scope" value="Bacteria"/>
</dbReference>
<feature type="transmembrane region" description="Helical" evidence="2">
    <location>
        <begin position="110"/>
        <end position="126"/>
    </location>
</feature>
<keyword evidence="2" id="KW-1133">Transmembrane helix</keyword>
<feature type="region of interest" description="Disordered" evidence="1">
    <location>
        <begin position="431"/>
        <end position="454"/>
    </location>
</feature>
<dbReference type="AlphaFoldDB" id="Q47LR4"/>
<feature type="transmembrane region" description="Helical" evidence="2">
    <location>
        <begin position="147"/>
        <end position="166"/>
    </location>
</feature>
<protein>
    <recommendedName>
        <fullName evidence="4">Integral membrane protein</fullName>
    </recommendedName>
</protein>
<keyword evidence="2" id="KW-0812">Transmembrane</keyword>
<evidence type="ECO:0000256" key="1">
    <source>
        <dbReference type="SAM" id="MobiDB-lite"/>
    </source>
</evidence>
<feature type="transmembrane region" description="Helical" evidence="2">
    <location>
        <begin position="257"/>
        <end position="275"/>
    </location>
</feature>
<dbReference type="HOGENOM" id="CLU_033238_1_0_11"/>
<accession>Q47LR4</accession>